<dbReference type="GO" id="GO:0009626">
    <property type="term" value="P:plant-type hypersensitive response"/>
    <property type="evidence" value="ECO:0007669"/>
    <property type="project" value="UniProtKB-KW"/>
</dbReference>
<reference evidence="3 4" key="1">
    <citation type="submission" date="2020-09" db="EMBL/GenBank/DDBJ databases">
        <title>De no assembly of potato wild relative species, Solanum commersonii.</title>
        <authorList>
            <person name="Cho K."/>
        </authorList>
    </citation>
    <scope>NUCLEOTIDE SEQUENCE [LARGE SCALE GENOMIC DNA]</scope>
    <source>
        <strain evidence="3">LZ3.2</strain>
        <tissue evidence="3">Leaf</tissue>
    </source>
</reference>
<organism evidence="3 4">
    <name type="scientific">Solanum commersonii</name>
    <name type="common">Commerson's wild potato</name>
    <name type="synonym">Commerson's nightshade</name>
    <dbReference type="NCBI Taxonomy" id="4109"/>
    <lineage>
        <taxon>Eukaryota</taxon>
        <taxon>Viridiplantae</taxon>
        <taxon>Streptophyta</taxon>
        <taxon>Embryophyta</taxon>
        <taxon>Tracheophyta</taxon>
        <taxon>Spermatophyta</taxon>
        <taxon>Magnoliopsida</taxon>
        <taxon>eudicotyledons</taxon>
        <taxon>Gunneridae</taxon>
        <taxon>Pentapetalae</taxon>
        <taxon>asterids</taxon>
        <taxon>lamiids</taxon>
        <taxon>Solanales</taxon>
        <taxon>Solanaceae</taxon>
        <taxon>Solanoideae</taxon>
        <taxon>Solaneae</taxon>
        <taxon>Solanum</taxon>
    </lineage>
</organism>
<dbReference type="SUPFAM" id="SSF55008">
    <property type="entry name" value="HMA, heavy metal-associated domain"/>
    <property type="match status" value="1"/>
</dbReference>
<evidence type="ECO:0000313" key="4">
    <source>
        <dbReference type="Proteomes" id="UP000824120"/>
    </source>
</evidence>
<comment type="subcellular location">
    <subcellularLocation>
        <location evidence="1">Membrane</location>
        <topology evidence="1">Peripheral membrane protein</topology>
    </subcellularLocation>
</comment>
<evidence type="ECO:0000256" key="1">
    <source>
        <dbReference type="ARBA" id="ARBA00004170"/>
    </source>
</evidence>
<accession>A0A9J5WG57</accession>
<comment type="caution">
    <text evidence="3">The sequence shown here is derived from an EMBL/GenBank/DDBJ whole genome shotgun (WGS) entry which is preliminary data.</text>
</comment>
<protein>
    <recommendedName>
        <fullName evidence="2">HMA domain-containing protein</fullName>
    </recommendedName>
</protein>
<gene>
    <name evidence="3" type="ORF">H5410_063718</name>
</gene>
<dbReference type="Pfam" id="PF00403">
    <property type="entry name" value="HMA"/>
    <property type="match status" value="1"/>
</dbReference>
<dbReference type="GO" id="GO:0016020">
    <property type="term" value="C:membrane"/>
    <property type="evidence" value="ECO:0007669"/>
    <property type="project" value="UniProtKB-SubCell"/>
</dbReference>
<dbReference type="OrthoDB" id="1290303at2759"/>
<keyword evidence="4" id="KW-1185">Reference proteome</keyword>
<dbReference type="InterPro" id="IPR044296">
    <property type="entry name" value="HIPP46"/>
</dbReference>
<feature type="domain" description="HMA" evidence="2">
    <location>
        <begin position="40"/>
        <end position="87"/>
    </location>
</feature>
<name>A0A9J5WG57_SOLCO</name>
<dbReference type="Proteomes" id="UP000824120">
    <property type="component" value="Chromosome 12"/>
</dbReference>
<proteinExistence type="predicted"/>
<dbReference type="GO" id="GO:0046872">
    <property type="term" value="F:metal ion binding"/>
    <property type="evidence" value="ECO:0007669"/>
    <property type="project" value="InterPro"/>
</dbReference>
<dbReference type="EMBL" id="JACXVP010000012">
    <property type="protein sequence ID" value="KAG5573952.1"/>
    <property type="molecule type" value="Genomic_DNA"/>
</dbReference>
<sequence>MQIKVVVDVSVNGCQPRPSLKNCILGWLKPMVPCLFKHTTCKNKVMTIAATLPGVEKVSLEEEKNLLTVIGEGIDAVELLNKIRKKVGFAKLVSQGPEPVDQKKEEKKKRKKMK</sequence>
<dbReference type="InterPro" id="IPR036163">
    <property type="entry name" value="HMA_dom_sf"/>
</dbReference>
<dbReference type="PANTHER" id="PTHR46371">
    <property type="entry name" value="OS04G0464100 PROTEIN"/>
    <property type="match status" value="1"/>
</dbReference>
<evidence type="ECO:0000259" key="2">
    <source>
        <dbReference type="Pfam" id="PF00403"/>
    </source>
</evidence>
<dbReference type="InterPro" id="IPR006121">
    <property type="entry name" value="HMA_dom"/>
</dbReference>
<evidence type="ECO:0000313" key="3">
    <source>
        <dbReference type="EMBL" id="KAG5573952.1"/>
    </source>
</evidence>
<dbReference type="Gene3D" id="3.30.70.100">
    <property type="match status" value="1"/>
</dbReference>
<dbReference type="AlphaFoldDB" id="A0A9J5WG57"/>